<protein>
    <submittedName>
        <fullName evidence="2">Uncharacterized protein</fullName>
    </submittedName>
</protein>
<comment type="caution">
    <text evidence="2">The sequence shown here is derived from an EMBL/GenBank/DDBJ whole genome shotgun (WGS) entry which is preliminary data.</text>
</comment>
<keyword evidence="1" id="KW-0812">Transmembrane</keyword>
<evidence type="ECO:0000256" key="1">
    <source>
        <dbReference type="SAM" id="Phobius"/>
    </source>
</evidence>
<sequence>MDNARKQKFIQGGIIIISSLIWAGVILACSWILENEYEKISHVLILGATIHILMLSSVFIDRLRKETD</sequence>
<evidence type="ECO:0000313" key="2">
    <source>
        <dbReference type="EMBL" id="GHB61599.1"/>
    </source>
</evidence>
<dbReference type="EMBL" id="BMXF01000001">
    <property type="protein sequence ID" value="GHB61599.1"/>
    <property type="molecule type" value="Genomic_DNA"/>
</dbReference>
<keyword evidence="1" id="KW-0472">Membrane</keyword>
<keyword evidence="3" id="KW-1185">Reference proteome</keyword>
<proteinExistence type="predicted"/>
<dbReference type="RefSeq" id="WP_189563639.1">
    <property type="nucleotide sequence ID" value="NZ_BMXF01000001.1"/>
</dbReference>
<keyword evidence="1" id="KW-1133">Transmembrane helix</keyword>
<dbReference type="AlphaFoldDB" id="A0A8J3D790"/>
<reference evidence="2 3" key="1">
    <citation type="journal article" date="2014" name="Int. J. Syst. Evol. Microbiol.">
        <title>Complete genome sequence of Corynebacterium casei LMG S-19264T (=DSM 44701T), isolated from a smear-ripened cheese.</title>
        <authorList>
            <consortium name="US DOE Joint Genome Institute (JGI-PGF)"/>
            <person name="Walter F."/>
            <person name="Albersmeier A."/>
            <person name="Kalinowski J."/>
            <person name="Ruckert C."/>
        </authorList>
    </citation>
    <scope>NUCLEOTIDE SEQUENCE [LARGE SCALE GENOMIC DNA]</scope>
    <source>
        <strain evidence="2 3">KCTC 12866</strain>
    </source>
</reference>
<name>A0A8J3D790_9BACT</name>
<accession>A0A8J3D790</accession>
<evidence type="ECO:0000313" key="3">
    <source>
        <dbReference type="Proteomes" id="UP000598271"/>
    </source>
</evidence>
<feature type="transmembrane region" description="Helical" evidence="1">
    <location>
        <begin position="12"/>
        <end position="33"/>
    </location>
</feature>
<organism evidence="2 3">
    <name type="scientific">Persicitalea jodogahamensis</name>
    <dbReference type="NCBI Taxonomy" id="402147"/>
    <lineage>
        <taxon>Bacteria</taxon>
        <taxon>Pseudomonadati</taxon>
        <taxon>Bacteroidota</taxon>
        <taxon>Cytophagia</taxon>
        <taxon>Cytophagales</taxon>
        <taxon>Spirosomataceae</taxon>
        <taxon>Persicitalea</taxon>
    </lineage>
</organism>
<gene>
    <name evidence="2" type="ORF">GCM10007390_14360</name>
</gene>
<feature type="transmembrane region" description="Helical" evidence="1">
    <location>
        <begin position="39"/>
        <end position="60"/>
    </location>
</feature>
<dbReference type="PROSITE" id="PS51257">
    <property type="entry name" value="PROKAR_LIPOPROTEIN"/>
    <property type="match status" value="1"/>
</dbReference>
<dbReference type="Proteomes" id="UP000598271">
    <property type="component" value="Unassembled WGS sequence"/>
</dbReference>